<sequence>MRWRMVMSDLHIEISEMLEAGINIWDIEEALDIARKWNFSLVAGAIEHDPHGYLRLVDSWFEQVTR</sequence>
<dbReference type="EMBL" id="JABCUI010000001">
    <property type="protein sequence ID" value="NMW86329.1"/>
    <property type="molecule type" value="Genomic_DNA"/>
</dbReference>
<proteinExistence type="predicted"/>
<keyword evidence="1" id="KW-0131">Cell cycle</keyword>
<accession>A0A7Y0UFG0</accession>
<comment type="caution">
    <text evidence="1">The sequence shown here is derived from an EMBL/GenBank/DDBJ whole genome shotgun (WGS) entry which is preliminary data.</text>
</comment>
<organism evidence="1 2">
    <name type="scientific">Mobiluncus curtisii</name>
    <dbReference type="NCBI Taxonomy" id="2051"/>
    <lineage>
        <taxon>Bacteria</taxon>
        <taxon>Bacillati</taxon>
        <taxon>Actinomycetota</taxon>
        <taxon>Actinomycetes</taxon>
        <taxon>Actinomycetales</taxon>
        <taxon>Actinomycetaceae</taxon>
        <taxon>Mobiluncus</taxon>
    </lineage>
</organism>
<name>A0A7Y0UFG0_9ACTO</name>
<dbReference type="GO" id="GO:0051301">
    <property type="term" value="P:cell division"/>
    <property type="evidence" value="ECO:0007669"/>
    <property type="project" value="UniProtKB-KW"/>
</dbReference>
<keyword evidence="1" id="KW-0132">Cell division</keyword>
<evidence type="ECO:0000313" key="2">
    <source>
        <dbReference type="Proteomes" id="UP000553981"/>
    </source>
</evidence>
<evidence type="ECO:0000313" key="1">
    <source>
        <dbReference type="EMBL" id="NMW86329.1"/>
    </source>
</evidence>
<dbReference type="AlphaFoldDB" id="A0A7Y0UFG0"/>
<protein>
    <submittedName>
        <fullName evidence="1">Cell division protein</fullName>
    </submittedName>
</protein>
<reference evidence="1 2" key="1">
    <citation type="submission" date="2020-04" db="EMBL/GenBank/DDBJ databases">
        <title>Antimicrobial susceptibility and clonality of vaginal-derived multi-drug resistant Mobiluncus isolates in China.</title>
        <authorList>
            <person name="Zhang X."/>
        </authorList>
    </citation>
    <scope>NUCLEOTIDE SEQUENCE [LARGE SCALE GENOMIC DNA]</scope>
    <source>
        <strain evidence="1 2">19</strain>
    </source>
</reference>
<gene>
    <name evidence="1" type="ORF">HHJ67_00950</name>
</gene>
<dbReference type="Proteomes" id="UP000553981">
    <property type="component" value="Unassembled WGS sequence"/>
</dbReference>